<dbReference type="AlphaFoldDB" id="A0A1G7MYT8"/>
<feature type="transmembrane region" description="Helical" evidence="7">
    <location>
        <begin position="7"/>
        <end position="27"/>
    </location>
</feature>
<reference evidence="9" key="1">
    <citation type="submission" date="2016-10" db="EMBL/GenBank/DDBJ databases">
        <authorList>
            <person name="Varghese N."/>
            <person name="Submissions S."/>
        </authorList>
    </citation>
    <scope>NUCLEOTIDE SEQUENCE [LARGE SCALE GENOMIC DNA]</scope>
    <source>
        <strain evidence="9">IBRC-M 10760</strain>
    </source>
</reference>
<evidence type="ECO:0000313" key="8">
    <source>
        <dbReference type="EMBL" id="SDF67005.1"/>
    </source>
</evidence>
<dbReference type="EMBL" id="FNBK01000008">
    <property type="protein sequence ID" value="SDF67005.1"/>
    <property type="molecule type" value="Genomic_DNA"/>
</dbReference>
<evidence type="ECO:0000256" key="3">
    <source>
        <dbReference type="ARBA" id="ARBA00022475"/>
    </source>
</evidence>
<evidence type="ECO:0000256" key="6">
    <source>
        <dbReference type="ARBA" id="ARBA00023136"/>
    </source>
</evidence>
<evidence type="ECO:0000256" key="5">
    <source>
        <dbReference type="ARBA" id="ARBA00022989"/>
    </source>
</evidence>
<feature type="transmembrane region" description="Helical" evidence="7">
    <location>
        <begin position="263"/>
        <end position="281"/>
    </location>
</feature>
<dbReference type="NCBIfam" id="TIGR00374">
    <property type="entry name" value="flippase-like domain"/>
    <property type="match status" value="1"/>
</dbReference>
<keyword evidence="6 7" id="KW-0472">Membrane</keyword>
<feature type="transmembrane region" description="Helical" evidence="7">
    <location>
        <begin position="230"/>
        <end position="251"/>
    </location>
</feature>
<dbReference type="Pfam" id="PF03706">
    <property type="entry name" value="LPG_synthase_TM"/>
    <property type="match status" value="1"/>
</dbReference>
<organism evidence="8 9">
    <name type="scientific">Halorientalis regularis</name>
    <dbReference type="NCBI Taxonomy" id="660518"/>
    <lineage>
        <taxon>Archaea</taxon>
        <taxon>Methanobacteriati</taxon>
        <taxon>Methanobacteriota</taxon>
        <taxon>Stenosarchaea group</taxon>
        <taxon>Halobacteria</taxon>
        <taxon>Halobacteriales</taxon>
        <taxon>Haloarculaceae</taxon>
        <taxon>Halorientalis</taxon>
    </lineage>
</organism>
<evidence type="ECO:0000256" key="2">
    <source>
        <dbReference type="ARBA" id="ARBA00011061"/>
    </source>
</evidence>
<dbReference type="STRING" id="660518.SAMN05216218_108119"/>
<feature type="transmembrane region" description="Helical" evidence="7">
    <location>
        <begin position="151"/>
        <end position="173"/>
    </location>
</feature>
<feature type="transmembrane region" description="Helical" evidence="7">
    <location>
        <begin position="119"/>
        <end position="145"/>
    </location>
</feature>
<protein>
    <recommendedName>
        <fullName evidence="10">Lysylphosphatidylglycerol synthase TM region</fullName>
    </recommendedName>
</protein>
<dbReference type="OrthoDB" id="242348at2157"/>
<comment type="similarity">
    <text evidence="2">Belongs to the UPF0104 family.</text>
</comment>
<keyword evidence="4 7" id="KW-0812">Transmembrane</keyword>
<evidence type="ECO:0008006" key="10">
    <source>
        <dbReference type="Google" id="ProtNLM"/>
    </source>
</evidence>
<name>A0A1G7MYT8_9EURY</name>
<dbReference type="PANTHER" id="PTHR39087:SF2">
    <property type="entry name" value="UPF0104 MEMBRANE PROTEIN MJ1595"/>
    <property type="match status" value="1"/>
</dbReference>
<sequence>MSERTRRGIAVTLVQYAVGIAALAWLVTQIDIGNVLTLLGRLDAATVLAVLAVSVAGLLARFYTWYVVSRPFGDVRYREAASADLIVKFVNQLLPSRLSGRVAAPFVIRSQMGISYADATATAGVHTGIYAVYYGLVAVVGVGFVSGRLPWGLLALVGLSTGLYVAAGGFVLIAGMNLAFLDRVIEGLAALIGRVPRVGAGLAERLRNVMEFTTASTVSFRALTTDPRVWLHYGAGWLGALVLAPGLRVLLLLGGFGSGFEPVVLLPVVLVAAYSVTLLPLTPGGVGVTEATATAVFVALGVPSDVIVPVILIDRVLGTYLPAVAGWYPTLKVDVSSLAPDREA</sequence>
<dbReference type="PANTHER" id="PTHR39087">
    <property type="entry name" value="UPF0104 MEMBRANE PROTEIN MJ1595"/>
    <property type="match status" value="1"/>
</dbReference>
<comment type="subcellular location">
    <subcellularLocation>
        <location evidence="1">Cell membrane</location>
        <topology evidence="1">Multi-pass membrane protein</topology>
    </subcellularLocation>
</comment>
<evidence type="ECO:0000256" key="1">
    <source>
        <dbReference type="ARBA" id="ARBA00004651"/>
    </source>
</evidence>
<dbReference type="InterPro" id="IPR022791">
    <property type="entry name" value="L-PG_synthase/AglD"/>
</dbReference>
<gene>
    <name evidence="8" type="ORF">SAMN05216218_108119</name>
</gene>
<dbReference type="Proteomes" id="UP000199076">
    <property type="component" value="Unassembled WGS sequence"/>
</dbReference>
<accession>A0A1G7MYT8</accession>
<evidence type="ECO:0000256" key="7">
    <source>
        <dbReference type="SAM" id="Phobius"/>
    </source>
</evidence>
<feature type="transmembrane region" description="Helical" evidence="7">
    <location>
        <begin position="47"/>
        <end position="68"/>
    </location>
</feature>
<evidence type="ECO:0000313" key="9">
    <source>
        <dbReference type="Proteomes" id="UP000199076"/>
    </source>
</evidence>
<dbReference type="RefSeq" id="WP_092692325.1">
    <property type="nucleotide sequence ID" value="NZ_FNBK01000008.1"/>
</dbReference>
<keyword evidence="9" id="KW-1185">Reference proteome</keyword>
<proteinExistence type="inferred from homology"/>
<keyword evidence="5 7" id="KW-1133">Transmembrane helix</keyword>
<keyword evidence="3" id="KW-1003">Cell membrane</keyword>
<feature type="transmembrane region" description="Helical" evidence="7">
    <location>
        <begin position="293"/>
        <end position="313"/>
    </location>
</feature>
<evidence type="ECO:0000256" key="4">
    <source>
        <dbReference type="ARBA" id="ARBA00022692"/>
    </source>
</evidence>
<dbReference type="GO" id="GO:0005886">
    <property type="term" value="C:plasma membrane"/>
    <property type="evidence" value="ECO:0007669"/>
    <property type="project" value="UniProtKB-SubCell"/>
</dbReference>